<keyword evidence="2 6" id="KW-0732">Signal</keyword>
<evidence type="ECO:0000259" key="7">
    <source>
        <dbReference type="PROSITE" id="PS51444"/>
    </source>
</evidence>
<dbReference type="PANTHER" id="PTHR23213:SF269">
    <property type="entry name" value="FORMIN-LIKE PROTEIN 5"/>
    <property type="match status" value="1"/>
</dbReference>
<dbReference type="Gene3D" id="1.20.58.2220">
    <property type="entry name" value="Formin, FH2 domain"/>
    <property type="match status" value="1"/>
</dbReference>
<feature type="signal peptide" evidence="6">
    <location>
        <begin position="1"/>
        <end position="25"/>
    </location>
</feature>
<evidence type="ECO:0000256" key="4">
    <source>
        <dbReference type="RuleBase" id="RU361260"/>
    </source>
</evidence>
<comment type="subcellular location">
    <subcellularLocation>
        <location evidence="1">Membrane</location>
        <topology evidence="1">Single-pass membrane protein</topology>
    </subcellularLocation>
</comment>
<protein>
    <recommendedName>
        <fullName evidence="4">Formin-like protein</fullName>
    </recommendedName>
</protein>
<dbReference type="InterPro" id="IPR015425">
    <property type="entry name" value="FH2_Formin"/>
</dbReference>
<evidence type="ECO:0000313" key="9">
    <source>
        <dbReference type="Proteomes" id="UP001222027"/>
    </source>
</evidence>
<feature type="transmembrane region" description="Helical" evidence="5">
    <location>
        <begin position="206"/>
        <end position="229"/>
    </location>
</feature>
<comment type="similarity">
    <text evidence="3">Belongs to the formin-like family. Class-I subfamily.</text>
</comment>
<name>A0AAV8P4H5_ENSVE</name>
<dbReference type="PANTHER" id="PTHR23213">
    <property type="entry name" value="FORMIN-RELATED"/>
    <property type="match status" value="1"/>
</dbReference>
<dbReference type="PROSITE" id="PS51444">
    <property type="entry name" value="FH2"/>
    <property type="match status" value="1"/>
</dbReference>
<dbReference type="GO" id="GO:0051015">
    <property type="term" value="F:actin filament binding"/>
    <property type="evidence" value="ECO:0007669"/>
    <property type="project" value="InterPro"/>
</dbReference>
<proteinExistence type="inferred from homology"/>
<evidence type="ECO:0000313" key="8">
    <source>
        <dbReference type="EMBL" id="KAJ8465226.1"/>
    </source>
</evidence>
<dbReference type="SMART" id="SM00498">
    <property type="entry name" value="FH2"/>
    <property type="match status" value="1"/>
</dbReference>
<dbReference type="GO" id="GO:0016020">
    <property type="term" value="C:membrane"/>
    <property type="evidence" value="ECO:0007669"/>
    <property type="project" value="UniProtKB-SubCell"/>
</dbReference>
<keyword evidence="5" id="KW-1133">Transmembrane helix</keyword>
<gene>
    <name evidence="8" type="ORF">OPV22_027778</name>
</gene>
<feature type="domain" description="FH2" evidence="7">
    <location>
        <begin position="281"/>
        <end position="712"/>
    </location>
</feature>
<feature type="chain" id="PRO_5043888545" description="Formin-like protein" evidence="6">
    <location>
        <begin position="26"/>
        <end position="723"/>
    </location>
</feature>
<evidence type="ECO:0000256" key="6">
    <source>
        <dbReference type="SAM" id="SignalP"/>
    </source>
</evidence>
<dbReference type="GO" id="GO:0045010">
    <property type="term" value="P:actin nucleation"/>
    <property type="evidence" value="ECO:0007669"/>
    <property type="project" value="InterPro"/>
</dbReference>
<keyword evidence="5" id="KW-0472">Membrane</keyword>
<dbReference type="InterPro" id="IPR027643">
    <property type="entry name" value="Formin-like_plant"/>
</dbReference>
<dbReference type="SUPFAM" id="SSF101447">
    <property type="entry name" value="Formin homology 2 domain (FH2 domain)"/>
    <property type="match status" value="1"/>
</dbReference>
<evidence type="ECO:0000256" key="2">
    <source>
        <dbReference type="ARBA" id="ARBA00022729"/>
    </source>
</evidence>
<evidence type="ECO:0000256" key="5">
    <source>
        <dbReference type="SAM" id="Phobius"/>
    </source>
</evidence>
<dbReference type="AlphaFoldDB" id="A0AAV8P4H5"/>
<dbReference type="Pfam" id="PF02181">
    <property type="entry name" value="FH2"/>
    <property type="match status" value="1"/>
</dbReference>
<comment type="caution">
    <text evidence="8">The sequence shown here is derived from an EMBL/GenBank/DDBJ whole genome shotgun (WGS) entry which is preliminary data.</text>
</comment>
<dbReference type="EMBL" id="JAQQAF010000008">
    <property type="protein sequence ID" value="KAJ8465226.1"/>
    <property type="molecule type" value="Genomic_DNA"/>
</dbReference>
<dbReference type="InterPro" id="IPR042201">
    <property type="entry name" value="FH2_Formin_sf"/>
</dbReference>
<keyword evidence="5" id="KW-0812">Transmembrane</keyword>
<keyword evidence="9" id="KW-1185">Reference proteome</keyword>
<accession>A0AAV8P4H5</accession>
<reference evidence="8 9" key="1">
    <citation type="submission" date="2022-12" db="EMBL/GenBank/DDBJ databases">
        <title>Chromosome-scale assembly of the Ensete ventricosum genome.</title>
        <authorList>
            <person name="Dussert Y."/>
            <person name="Stocks J."/>
            <person name="Wendawek A."/>
            <person name="Woldeyes F."/>
            <person name="Nichols R.A."/>
            <person name="Borrell J.S."/>
        </authorList>
    </citation>
    <scope>NUCLEOTIDE SEQUENCE [LARGE SCALE GENOMIC DNA]</scope>
    <source>
        <strain evidence="9">cv. Maze</strain>
        <tissue evidence="8">Seeds</tissue>
    </source>
</reference>
<organism evidence="8 9">
    <name type="scientific">Ensete ventricosum</name>
    <name type="common">Abyssinian banana</name>
    <name type="synonym">Musa ensete</name>
    <dbReference type="NCBI Taxonomy" id="4639"/>
    <lineage>
        <taxon>Eukaryota</taxon>
        <taxon>Viridiplantae</taxon>
        <taxon>Streptophyta</taxon>
        <taxon>Embryophyta</taxon>
        <taxon>Tracheophyta</taxon>
        <taxon>Spermatophyta</taxon>
        <taxon>Magnoliopsida</taxon>
        <taxon>Liliopsida</taxon>
        <taxon>Zingiberales</taxon>
        <taxon>Musaceae</taxon>
        <taxon>Ensete</taxon>
    </lineage>
</organism>
<sequence length="723" mass="80345">MALSRKASAVACMVLFSVLVTEVWTGRQSQFFDLADSFVPNMVEKMLLDCGLHPKDVKEIMKKLDFSLLDDMIKDSRQNQVKVGLLAKDNEEKGEKNSMRNWYYNLEPLIRRYPASRRHLSDHPSPTMVPTHAPPPFCSPAHASASFPYVASGRPKSSLAPPSILRPARMLTHASSQFVPPAFDEMSPDETADFLAKEQEETNKTIVVAVALSVAGTSFVAAILFILYINCRRKKVYSSNDLKDDKPLLSLSLSDFSDSSQNSGIATSSEKNKSGVLSLKSESIQVGDASPLSVGSAEVLANPDQSMVWNQIKSGSFQFDEEMIESLFGYTSANKPKNCGKGLSSKVPVEYVRILDAKKSQNLAISLKALNVKIEEVRDALMEGKKLPVEFLQTLIKMAPTTDEELKLRLYTGDHSELGLAERFLKALLDIPFAFQRLDALLFMASMPEEVSTATESFSTLEVACEELTRCRLFLKLLEAVLKTGNRMNDGTFRGGAQAFKLDTLLKLSDVKGADGKTTLLHFVVQEIIRSEGVRAVRIARERSGSISSLISDDLSDDSLHESEDYFRKLGLKIVSGLGDELQNVKKAASLDADALAILVAQLNHRSVRTKEFLNTSMKSHEEECGFHHTLNSFMEQAEPGISFLLNEEKRLRLLVKKTTDFFHGNAGKDEGLRLFVIVRDFLVMLDKAWIGGSIVLARMMRADFGWSRTHKVLKTTTPKAHW</sequence>
<dbReference type="Proteomes" id="UP001222027">
    <property type="component" value="Unassembled WGS sequence"/>
</dbReference>
<evidence type="ECO:0000256" key="3">
    <source>
        <dbReference type="ARBA" id="ARBA00025793"/>
    </source>
</evidence>
<evidence type="ECO:0000256" key="1">
    <source>
        <dbReference type="ARBA" id="ARBA00004167"/>
    </source>
</evidence>